<evidence type="ECO:0000256" key="2">
    <source>
        <dbReference type="SAM" id="MobiDB-lite"/>
    </source>
</evidence>
<evidence type="ECO:0000313" key="5">
    <source>
        <dbReference type="Proteomes" id="UP000708148"/>
    </source>
</evidence>
<dbReference type="EMBL" id="CAJHUC010001424">
    <property type="protein sequence ID" value="CAD7701076.1"/>
    <property type="molecule type" value="Genomic_DNA"/>
</dbReference>
<protein>
    <recommendedName>
        <fullName evidence="6">Serine protease</fullName>
    </recommendedName>
</protein>
<dbReference type="InterPro" id="IPR043504">
    <property type="entry name" value="Peptidase_S1_PA_chymotrypsin"/>
</dbReference>
<dbReference type="InterPro" id="IPR050966">
    <property type="entry name" value="Glutamyl_endopeptidase"/>
</dbReference>
<name>A0A8S1J5Q2_9CHLO</name>
<feature type="chain" id="PRO_5035892945" description="Serine protease" evidence="3">
    <location>
        <begin position="19"/>
        <end position="390"/>
    </location>
</feature>
<feature type="region of interest" description="Disordered" evidence="2">
    <location>
        <begin position="151"/>
        <end position="170"/>
    </location>
</feature>
<sequence length="390" mass="41906">MSTAAAMLLLGLLALTASSNFCRGAVDADLDRVREGMIRRGYDCERPGRAEPGDWTLDEVAERLRVAKIGAGGTLGARGREVWIERGWGEPEDLEAMTVLADGTVCMRLKNETELGFWGKTGRKLARGLVEGDGVDRSTVGVDRFGRVLAQSPDPRFGEEPGLPSTSGGRVRVPVEVSADEPFKMIGQVGSFCSGALVGKCHYLTAGHCVWDPDTGRFSAGVNFNPGRNGQEMAQPLGRYQALQVYSSVRWTLFGDVTKDAAIVHVSGTPGEELGFMDFGSDATGTVEFNSAGYPGDKPFGEMWFDFCQASLPQSPLDQGGFVAHDCQIYNGSSGSAAWTYEVEGGDRRIVAVVNGALVFLSVDFPFAVFLEGSLLKELKSVIEEMECVS</sequence>
<dbReference type="SUPFAM" id="SSF50494">
    <property type="entry name" value="Trypsin-like serine proteases"/>
    <property type="match status" value="1"/>
</dbReference>
<feature type="signal peptide" evidence="3">
    <location>
        <begin position="1"/>
        <end position="18"/>
    </location>
</feature>
<keyword evidence="5" id="KW-1185">Reference proteome</keyword>
<evidence type="ECO:0000313" key="4">
    <source>
        <dbReference type="EMBL" id="CAD7701076.1"/>
    </source>
</evidence>
<dbReference type="Pfam" id="PF13365">
    <property type="entry name" value="Trypsin_2"/>
    <property type="match status" value="1"/>
</dbReference>
<gene>
    <name evidence="4" type="ORF">OSTQU699_LOCUS6435</name>
</gene>
<keyword evidence="1 3" id="KW-0732">Signal</keyword>
<dbReference type="PANTHER" id="PTHR15462">
    <property type="entry name" value="SERINE PROTEASE"/>
    <property type="match status" value="1"/>
</dbReference>
<dbReference type="InterPro" id="IPR009003">
    <property type="entry name" value="Peptidase_S1_PA"/>
</dbReference>
<evidence type="ECO:0000256" key="1">
    <source>
        <dbReference type="ARBA" id="ARBA00022729"/>
    </source>
</evidence>
<accession>A0A8S1J5Q2</accession>
<evidence type="ECO:0000256" key="3">
    <source>
        <dbReference type="SAM" id="SignalP"/>
    </source>
</evidence>
<dbReference type="AlphaFoldDB" id="A0A8S1J5Q2"/>
<comment type="caution">
    <text evidence="4">The sequence shown here is derived from an EMBL/GenBank/DDBJ whole genome shotgun (WGS) entry which is preliminary data.</text>
</comment>
<evidence type="ECO:0008006" key="6">
    <source>
        <dbReference type="Google" id="ProtNLM"/>
    </source>
</evidence>
<dbReference type="PANTHER" id="PTHR15462:SF8">
    <property type="entry name" value="SERINE PROTEASE"/>
    <property type="match status" value="1"/>
</dbReference>
<dbReference type="Proteomes" id="UP000708148">
    <property type="component" value="Unassembled WGS sequence"/>
</dbReference>
<dbReference type="OrthoDB" id="10037376at2759"/>
<proteinExistence type="predicted"/>
<organism evidence="4 5">
    <name type="scientific">Ostreobium quekettii</name>
    <dbReference type="NCBI Taxonomy" id="121088"/>
    <lineage>
        <taxon>Eukaryota</taxon>
        <taxon>Viridiplantae</taxon>
        <taxon>Chlorophyta</taxon>
        <taxon>core chlorophytes</taxon>
        <taxon>Ulvophyceae</taxon>
        <taxon>TCBD clade</taxon>
        <taxon>Bryopsidales</taxon>
        <taxon>Ostreobineae</taxon>
        <taxon>Ostreobiaceae</taxon>
        <taxon>Ostreobium</taxon>
    </lineage>
</organism>
<dbReference type="Gene3D" id="2.40.10.10">
    <property type="entry name" value="Trypsin-like serine proteases"/>
    <property type="match status" value="2"/>
</dbReference>
<reference evidence="4" key="1">
    <citation type="submission" date="2020-12" db="EMBL/GenBank/DDBJ databases">
        <authorList>
            <person name="Iha C."/>
        </authorList>
    </citation>
    <scope>NUCLEOTIDE SEQUENCE</scope>
</reference>